<reference evidence="2 3" key="1">
    <citation type="submission" date="2018-06" db="EMBL/GenBank/DDBJ databases">
        <authorList>
            <consortium name="Pathogen Informatics"/>
            <person name="Doyle S."/>
        </authorList>
    </citation>
    <scope>NUCLEOTIDE SEQUENCE [LARGE SCALE GENOMIC DNA]</scope>
    <source>
        <strain evidence="2 3">NCTC7878</strain>
    </source>
</reference>
<dbReference type="Pfam" id="PF00294">
    <property type="entry name" value="PfkB"/>
    <property type="match status" value="1"/>
</dbReference>
<dbReference type="GO" id="GO:0008865">
    <property type="term" value="F:fructokinase activity"/>
    <property type="evidence" value="ECO:0007669"/>
    <property type="project" value="UniProtKB-EC"/>
</dbReference>
<dbReference type="Gene3D" id="3.40.1190.30">
    <property type="match status" value="1"/>
</dbReference>
<keyword evidence="2" id="KW-0418">Kinase</keyword>
<dbReference type="InterPro" id="IPR029056">
    <property type="entry name" value="Ribokinase-like"/>
</dbReference>
<protein>
    <submittedName>
        <fullName evidence="2">Fructokinase</fullName>
        <ecNumber evidence="2">2.7.1.4</ecNumber>
    </submittedName>
</protein>
<organism evidence="2 3">
    <name type="scientific">Staphylococcus aureus</name>
    <dbReference type="NCBI Taxonomy" id="1280"/>
    <lineage>
        <taxon>Bacteria</taxon>
        <taxon>Bacillati</taxon>
        <taxon>Bacillota</taxon>
        <taxon>Bacilli</taxon>
        <taxon>Bacillales</taxon>
        <taxon>Staphylococcaceae</taxon>
        <taxon>Staphylococcus</taxon>
    </lineage>
</organism>
<dbReference type="EMBL" id="UAUX01000010">
    <property type="protein sequence ID" value="SPZ99628.1"/>
    <property type="molecule type" value="Genomic_DNA"/>
</dbReference>
<evidence type="ECO:0000313" key="3">
    <source>
        <dbReference type="Proteomes" id="UP000249913"/>
    </source>
</evidence>
<keyword evidence="2" id="KW-0808">Transferase</keyword>
<dbReference type="AlphaFoldDB" id="A0A2X2K0W3"/>
<sequence>MILNVNENDVVHFCSVDLVDSPMRDAHYQLITKTLNANGTVVFDPNVRLPLWDNAEDLRQTIHTFFAIGAYCKSFR</sequence>
<dbReference type="InterPro" id="IPR011611">
    <property type="entry name" value="PfkB_dom"/>
</dbReference>
<proteinExistence type="predicted"/>
<dbReference type="Proteomes" id="UP000249913">
    <property type="component" value="Unassembled WGS sequence"/>
</dbReference>
<evidence type="ECO:0000313" key="2">
    <source>
        <dbReference type="EMBL" id="SPZ99628.1"/>
    </source>
</evidence>
<name>A0A2X2K0W3_STAAU</name>
<evidence type="ECO:0000259" key="1">
    <source>
        <dbReference type="Pfam" id="PF00294"/>
    </source>
</evidence>
<accession>A0A2X2K0W3</accession>
<gene>
    <name evidence="2" type="ORF">NCTC7878_02767</name>
</gene>
<dbReference type="EC" id="2.7.1.4" evidence="2"/>
<dbReference type="SUPFAM" id="SSF53613">
    <property type="entry name" value="Ribokinase-like"/>
    <property type="match status" value="1"/>
</dbReference>
<feature type="domain" description="Carbohydrate kinase PfkB" evidence="1">
    <location>
        <begin position="4"/>
        <end position="62"/>
    </location>
</feature>